<protein>
    <submittedName>
        <fullName evidence="1">Uncharacterized protein</fullName>
    </submittedName>
</protein>
<organism evidence="1 2">
    <name type="scientific">Mycobacteroides abscessus (strain ATCC 19977 / DSM 44196 / CCUG 20993 / CIP 104536 / JCM 13569 / NCTC 13031 / TMC 1543 / L948)</name>
    <name type="common">Mycobacterium abscessus</name>
    <dbReference type="NCBI Taxonomy" id="561007"/>
    <lineage>
        <taxon>Bacteria</taxon>
        <taxon>Bacillati</taxon>
        <taxon>Actinomycetota</taxon>
        <taxon>Actinomycetes</taxon>
        <taxon>Mycobacteriales</taxon>
        <taxon>Mycobacteriaceae</taxon>
        <taxon>Mycobacteroides</taxon>
        <taxon>Mycobacteroides abscessus</taxon>
    </lineage>
</organism>
<dbReference type="AlphaFoldDB" id="B1MNB7"/>
<dbReference type="Proteomes" id="UP000007137">
    <property type="component" value="Chromosome"/>
</dbReference>
<reference evidence="1 2" key="1">
    <citation type="journal article" date="2009" name="PLoS ONE">
        <title>Non mycobacterial virulence genes in the genome of the emerging pathogen Mycobacterium abscessus.</title>
        <authorList>
            <person name="Ripoll F."/>
            <person name="Pasek S."/>
            <person name="Schenowitz C."/>
            <person name="Dossat C."/>
            <person name="Barbe V."/>
            <person name="Rottman M."/>
            <person name="Macheras E."/>
            <person name="Heym B."/>
            <person name="Herrmann J.L."/>
            <person name="Daffe M."/>
            <person name="Brosch R."/>
            <person name="Risler J.L."/>
            <person name="Gaillard J.L."/>
        </authorList>
    </citation>
    <scope>NUCLEOTIDE SEQUENCE [LARGE SCALE GENOMIC DNA]</scope>
    <source>
        <strain evidence="2">ATCC 19977 / DSM 44196 / CCUG 20993 / CIP 104536 / JCM 13569 / NCTC 13031 / TMC 1543 / L948</strain>
    </source>
</reference>
<name>B1MNB7_MYCA9</name>
<sequence length="60" mass="7074">MKEFSVDDQVRQMIERLTREADRLDADSSARIAAFHRDETRQAKKRREAHLIAAGRRIHN</sequence>
<evidence type="ECO:0000313" key="1">
    <source>
        <dbReference type="EMBL" id="CAM61818.1"/>
    </source>
</evidence>
<evidence type="ECO:0000313" key="2">
    <source>
        <dbReference type="Proteomes" id="UP000007137"/>
    </source>
</evidence>
<proteinExistence type="predicted"/>
<dbReference type="EMBL" id="CU458896">
    <property type="protein sequence ID" value="CAM61818.1"/>
    <property type="molecule type" value="Genomic_DNA"/>
</dbReference>
<gene>
    <name evidence="1" type="ordered locus">MAB_1733</name>
</gene>
<accession>B1MNB7</accession>
<dbReference type="KEGG" id="mab:MAB_1733"/>
<keyword evidence="2" id="KW-1185">Reference proteome</keyword>